<name>A0A7W3J3R2_9ACTN</name>
<dbReference type="CDD" id="cd00761">
    <property type="entry name" value="Glyco_tranf_GTA_type"/>
    <property type="match status" value="1"/>
</dbReference>
<dbReference type="SUPFAM" id="SSF53448">
    <property type="entry name" value="Nucleotide-diphospho-sugar transferases"/>
    <property type="match status" value="2"/>
</dbReference>
<proteinExistence type="predicted"/>
<keyword evidence="3" id="KW-1185">Reference proteome</keyword>
<dbReference type="EMBL" id="JACGXA010000003">
    <property type="protein sequence ID" value="MBA8805773.1"/>
    <property type="molecule type" value="Genomic_DNA"/>
</dbReference>
<gene>
    <name evidence="2" type="ORF">FB382_004118</name>
</gene>
<dbReference type="Proteomes" id="UP000580910">
    <property type="component" value="Unassembled WGS sequence"/>
</dbReference>
<dbReference type="InterPro" id="IPR050834">
    <property type="entry name" value="Glycosyltransf_2"/>
</dbReference>
<reference evidence="2 3" key="1">
    <citation type="submission" date="2020-07" db="EMBL/GenBank/DDBJ databases">
        <title>Sequencing the genomes of 1000 actinobacteria strains.</title>
        <authorList>
            <person name="Klenk H.-P."/>
        </authorList>
    </citation>
    <scope>NUCLEOTIDE SEQUENCE [LARGE SCALE GENOMIC DNA]</scope>
    <source>
        <strain evidence="2 3">DSM 21349</strain>
    </source>
</reference>
<accession>A0A7W3J3R2</accession>
<dbReference type="AlphaFoldDB" id="A0A7W3J3R2"/>
<dbReference type="Gene3D" id="3.90.550.10">
    <property type="entry name" value="Spore Coat Polysaccharide Biosynthesis Protein SpsA, Chain A"/>
    <property type="match status" value="1"/>
</dbReference>
<feature type="region of interest" description="Disordered" evidence="1">
    <location>
        <begin position="328"/>
        <end position="375"/>
    </location>
</feature>
<evidence type="ECO:0000313" key="2">
    <source>
        <dbReference type="EMBL" id="MBA8805773.1"/>
    </source>
</evidence>
<dbReference type="PANTHER" id="PTHR43685:SF2">
    <property type="entry name" value="GLYCOSYLTRANSFERASE 2-LIKE DOMAIN-CONTAINING PROTEIN"/>
    <property type="match status" value="1"/>
</dbReference>
<sequence length="996" mass="108523">MTAEITADIPNREGHEGFDVVWPWQEGPLKPGLTCVFRVRNEARNLPWVLPPMLEAVQHVVLVDNMSDDGTGEVALEVARSVGAEDRFTLATYPFNVSRAGAEHLRTPADSVHSLTHFYNWSFSHVKTAYSMKWDGDMVLTREGVAALSDLSWQLENSQAVVAVPRHPLTVVNESEAWIDLGMKFLEPWVYPMGPEFTFVKAFEWEVREFPETSERIVLNDGLCVELKWLDQDEFAHWTDTDFGKARAPRKQREWEVDRAIREGRANAVPGLVRIVAPPGVHVVDHVTDTWLPEAERPLVRRGRGAGGISRAAAETVQATQAAAASAVKAADQAAADADDDSDDEDDDTPAQRGQGGQGGGRREAKIKDLPGGTGELTDAILARSPHVERLRQFVRNSPAPALVMLHPDLEYLRPIFPEACDLLVLPAHEVPEGGRWGMIMLVAPDRDALRRTCPALPPTRGSQRIALWLDESDRAITLDPRSDWPVMTHLHARRISRTAALTMAIFGDPVSGHAALAEIARQSVPHDVGNRGLRVAVHGDAIAPPGDVNAVRIDEVLSAADPERDVPPDVVLTDGPRDIVLPEHPVLGRAPVVVDDTSGPLALGPLDERILNPIGFGPVEDDATNATLGVQEDGATSLVIDGQLHRVELGRGATEALVRSLRPARGVELTWPETEDRGLARAVAGLAMTGVPLVTATVPTWAADLLGPAVSAAITAEVDLADRLAREEHSIVQRRAALREFASFGWRSRIGAAVGVRVASQPSVSVVLATKRPDRLDFALRQVARQRGLDGLELVLAPHGFDVDEAHARKILGEDKQLTLLPQSADTMFGDVLAAATTAASGDVVLKMDDDDWYGPDLVADLLLARTYSGADLVGTPAEFVYLEPRDLTIRRNDPSEMYAKFVAGGTMMMEKGTLRSLGGFRQVRKYVDATLLSDVLGAGLSLYRTQGLGYVFRRGDAGHTWEASVDFFLDPDRIQAKWDGLRPSRLLELDPADL</sequence>
<organism evidence="2 3">
    <name type="scientific">Nocardioides ginsengisegetis</name>
    <dbReference type="NCBI Taxonomy" id="661491"/>
    <lineage>
        <taxon>Bacteria</taxon>
        <taxon>Bacillati</taxon>
        <taxon>Actinomycetota</taxon>
        <taxon>Actinomycetes</taxon>
        <taxon>Propionibacteriales</taxon>
        <taxon>Nocardioidaceae</taxon>
        <taxon>Nocardioides</taxon>
    </lineage>
</organism>
<evidence type="ECO:0000313" key="3">
    <source>
        <dbReference type="Proteomes" id="UP000580910"/>
    </source>
</evidence>
<keyword evidence="2" id="KW-0808">Transferase</keyword>
<dbReference type="RefSeq" id="WP_182541796.1">
    <property type="nucleotide sequence ID" value="NZ_JACGXA010000003.1"/>
</dbReference>
<evidence type="ECO:0000256" key="1">
    <source>
        <dbReference type="SAM" id="MobiDB-lite"/>
    </source>
</evidence>
<dbReference type="PANTHER" id="PTHR43685">
    <property type="entry name" value="GLYCOSYLTRANSFERASE"/>
    <property type="match status" value="1"/>
</dbReference>
<dbReference type="InterPro" id="IPR029044">
    <property type="entry name" value="Nucleotide-diphossugar_trans"/>
</dbReference>
<protein>
    <submittedName>
        <fullName evidence="2">Glycosyltransferase involved in cell wall biosynthesis</fullName>
    </submittedName>
</protein>
<feature type="compositionally biased region" description="Acidic residues" evidence="1">
    <location>
        <begin position="337"/>
        <end position="349"/>
    </location>
</feature>
<comment type="caution">
    <text evidence="2">The sequence shown here is derived from an EMBL/GenBank/DDBJ whole genome shotgun (WGS) entry which is preliminary data.</text>
</comment>
<dbReference type="GO" id="GO:0016740">
    <property type="term" value="F:transferase activity"/>
    <property type="evidence" value="ECO:0007669"/>
    <property type="project" value="UniProtKB-KW"/>
</dbReference>